<organism evidence="2 3">
    <name type="scientific">Algoriphagus limi</name>
    <dbReference type="NCBI Taxonomy" id="2975273"/>
    <lineage>
        <taxon>Bacteria</taxon>
        <taxon>Pseudomonadati</taxon>
        <taxon>Bacteroidota</taxon>
        <taxon>Cytophagia</taxon>
        <taxon>Cytophagales</taxon>
        <taxon>Cyclobacteriaceae</taxon>
        <taxon>Algoriphagus</taxon>
    </lineage>
</organism>
<evidence type="ECO:0000256" key="1">
    <source>
        <dbReference type="SAM" id="SignalP"/>
    </source>
</evidence>
<reference evidence="2 3" key="1">
    <citation type="submission" date="2022-08" db="EMBL/GenBank/DDBJ databases">
        <title>Algoriphagus sp. CAU 1643 isolated from mud.</title>
        <authorList>
            <person name="Kim W."/>
        </authorList>
    </citation>
    <scope>NUCLEOTIDE SEQUENCE [LARGE SCALE GENOMIC DNA]</scope>
    <source>
        <strain evidence="2 3">CAU 1643</strain>
    </source>
</reference>
<dbReference type="RefSeq" id="WP_259413325.1">
    <property type="nucleotide sequence ID" value="NZ_JANWGH010000001.1"/>
</dbReference>
<accession>A0ABT2G310</accession>
<evidence type="ECO:0008006" key="4">
    <source>
        <dbReference type="Google" id="ProtNLM"/>
    </source>
</evidence>
<sequence length="166" mass="18493">MKKYILVFLVLLGFQFFAQAQSSEREKSRGVYVELFGNGIMYSFNYDQRFSNRFDGLGFKAGVSYFAIDGSSLATIPLGLNYLLGKEGKYFEVGMGGTYLRGADKNNNFTVGDSRTVGDGFVGTMVFGYRREPVDGGFLFRASLTPVFTSEFFWPLSVGISFGYAF</sequence>
<keyword evidence="1" id="KW-0732">Signal</keyword>
<evidence type="ECO:0000313" key="2">
    <source>
        <dbReference type="EMBL" id="MCS5489654.1"/>
    </source>
</evidence>
<dbReference type="EMBL" id="JANWGH010000001">
    <property type="protein sequence ID" value="MCS5489654.1"/>
    <property type="molecule type" value="Genomic_DNA"/>
</dbReference>
<gene>
    <name evidence="2" type="ORF">NY014_04395</name>
</gene>
<name>A0ABT2G310_9BACT</name>
<dbReference type="Proteomes" id="UP001206788">
    <property type="component" value="Unassembled WGS sequence"/>
</dbReference>
<comment type="caution">
    <text evidence="2">The sequence shown here is derived from an EMBL/GenBank/DDBJ whole genome shotgun (WGS) entry which is preliminary data.</text>
</comment>
<proteinExistence type="predicted"/>
<protein>
    <recommendedName>
        <fullName evidence="4">Outer membrane protein beta-barrel domain-containing protein</fullName>
    </recommendedName>
</protein>
<feature type="chain" id="PRO_5046546719" description="Outer membrane protein beta-barrel domain-containing protein" evidence="1">
    <location>
        <begin position="21"/>
        <end position="166"/>
    </location>
</feature>
<feature type="signal peptide" evidence="1">
    <location>
        <begin position="1"/>
        <end position="20"/>
    </location>
</feature>
<evidence type="ECO:0000313" key="3">
    <source>
        <dbReference type="Proteomes" id="UP001206788"/>
    </source>
</evidence>
<keyword evidence="3" id="KW-1185">Reference proteome</keyword>